<dbReference type="InterPro" id="IPR006860">
    <property type="entry name" value="FecR"/>
</dbReference>
<sequence length="315" mass="35331">MDAGIDREVARQAAHWLMLLHSGEAAEQQLRDCERWRQANPEHERAWQRVRQVQNRLGLLPPALAMNTLGRERRRALKSLLLLAAAAPLGYASYRLSDRQPWLADQRTGVGERRRLVLEDGSQVHLNSGSAIDVRFDREQRLIVLRQGEVLVDSGADAQHVSFRPLRVETDQGMMQALGTRFSVRRLEEQGLTRLAVFDGVVRIDQQRGGSLTLTAGQQVSFGGQGPGLISAVNEDAVGWTRGQLIADDMPLEDFLGELNRHRSGWLRHAPEVANLRISGTFQLSNIDAILAALPHTLPVRVEQRTRYWVTVSAR</sequence>
<evidence type="ECO:0000259" key="1">
    <source>
        <dbReference type="Pfam" id="PF04773"/>
    </source>
</evidence>
<proteinExistence type="predicted"/>
<dbReference type="Gene3D" id="2.60.120.1440">
    <property type="match status" value="1"/>
</dbReference>
<dbReference type="OrthoDB" id="1099576at2"/>
<reference evidence="3 4" key="1">
    <citation type="submission" date="2018-06" db="EMBL/GenBank/DDBJ databases">
        <title>Three novel Pseudomonas species isolated from symptomatic oak.</title>
        <authorList>
            <person name="Bueno-Gonzalez V."/>
            <person name="Brady C."/>
        </authorList>
    </citation>
    <scope>NUCLEOTIDE SEQUENCE [LARGE SCALE GENOMIC DNA]</scope>
    <source>
        <strain evidence="3 4">P9A</strain>
    </source>
</reference>
<feature type="domain" description="FecR N-terminal" evidence="2">
    <location>
        <begin position="11"/>
        <end position="52"/>
    </location>
</feature>
<protein>
    <submittedName>
        <fullName evidence="3">Iron dicitrate transport regulator FecR</fullName>
    </submittedName>
</protein>
<dbReference type="Pfam" id="PF16220">
    <property type="entry name" value="DUF4880"/>
    <property type="match status" value="1"/>
</dbReference>
<feature type="domain" description="FecR protein" evidence="1">
    <location>
        <begin position="107"/>
        <end position="203"/>
    </location>
</feature>
<dbReference type="InterPro" id="IPR012373">
    <property type="entry name" value="Ferrdict_sens_TM"/>
</dbReference>
<gene>
    <name evidence="3" type="ORF">DNK06_10795</name>
</gene>
<keyword evidence="4" id="KW-1185">Reference proteome</keyword>
<accession>A0A4Q9QMU0</accession>
<dbReference type="GO" id="GO:0016989">
    <property type="term" value="F:sigma factor antagonist activity"/>
    <property type="evidence" value="ECO:0007669"/>
    <property type="project" value="TreeGrafter"/>
</dbReference>
<dbReference type="PANTHER" id="PTHR30273">
    <property type="entry name" value="PERIPLASMIC SIGNAL SENSOR AND SIGMA FACTOR ACTIVATOR FECR-RELATED"/>
    <property type="match status" value="1"/>
</dbReference>
<name>A0A4Q9QMU0_9GAMM</name>
<organism evidence="3 4">
    <name type="scientific">Phytopseudomonas daroniae</name>
    <dbReference type="NCBI Taxonomy" id="2487519"/>
    <lineage>
        <taxon>Bacteria</taxon>
        <taxon>Pseudomonadati</taxon>
        <taxon>Pseudomonadota</taxon>
        <taxon>Gammaproteobacteria</taxon>
        <taxon>Pseudomonadales</taxon>
        <taxon>Pseudomonadaceae</taxon>
        <taxon>Phytopseudomonas</taxon>
    </lineage>
</organism>
<dbReference type="Pfam" id="PF04773">
    <property type="entry name" value="FecR"/>
    <property type="match status" value="1"/>
</dbReference>
<dbReference type="PANTHER" id="PTHR30273:SF2">
    <property type="entry name" value="PROTEIN FECR"/>
    <property type="match status" value="1"/>
</dbReference>
<dbReference type="RefSeq" id="WP_131180039.1">
    <property type="nucleotide sequence ID" value="NZ_QJUI01000008.1"/>
</dbReference>
<dbReference type="EMBL" id="QJUI01000008">
    <property type="protein sequence ID" value="TBU80254.1"/>
    <property type="molecule type" value="Genomic_DNA"/>
</dbReference>
<comment type="caution">
    <text evidence="3">The sequence shown here is derived from an EMBL/GenBank/DDBJ whole genome shotgun (WGS) entry which is preliminary data.</text>
</comment>
<dbReference type="PIRSF" id="PIRSF018266">
    <property type="entry name" value="FecR"/>
    <property type="match status" value="1"/>
</dbReference>
<dbReference type="Proteomes" id="UP000292302">
    <property type="component" value="Unassembled WGS sequence"/>
</dbReference>
<evidence type="ECO:0000313" key="3">
    <source>
        <dbReference type="EMBL" id="TBU80254.1"/>
    </source>
</evidence>
<evidence type="ECO:0000259" key="2">
    <source>
        <dbReference type="Pfam" id="PF16220"/>
    </source>
</evidence>
<dbReference type="InterPro" id="IPR032623">
    <property type="entry name" value="FecR_N"/>
</dbReference>
<evidence type="ECO:0000313" key="4">
    <source>
        <dbReference type="Proteomes" id="UP000292302"/>
    </source>
</evidence>
<dbReference type="AlphaFoldDB" id="A0A4Q9QMU0"/>